<keyword evidence="8" id="KW-1278">Translocase</keyword>
<feature type="domain" description="Cation-transporting P-type ATPase N-terminal" evidence="12">
    <location>
        <begin position="3"/>
        <end position="65"/>
    </location>
</feature>
<accession>A0A127K3G8</accession>
<dbReference type="SUPFAM" id="SSF81665">
    <property type="entry name" value="Calcium ATPase, transmembrane domain M"/>
    <property type="match status" value="1"/>
</dbReference>
<keyword evidence="5" id="KW-0547">Nucleotide-binding</keyword>
<dbReference type="NCBIfam" id="TIGR01494">
    <property type="entry name" value="ATPase_P-type"/>
    <property type="match status" value="2"/>
</dbReference>
<dbReference type="GO" id="GO:0016887">
    <property type="term" value="F:ATP hydrolysis activity"/>
    <property type="evidence" value="ECO:0007669"/>
    <property type="project" value="InterPro"/>
</dbReference>
<dbReference type="FunFam" id="2.70.150.10:FF:000160">
    <property type="entry name" value="Sarcoplasmic/endoplasmic reticulum calcium ATPase 1"/>
    <property type="match status" value="1"/>
</dbReference>
<evidence type="ECO:0000256" key="10">
    <source>
        <dbReference type="ARBA" id="ARBA00023136"/>
    </source>
</evidence>
<keyword evidence="9 11" id="KW-1133">Transmembrane helix</keyword>
<dbReference type="GO" id="GO:0005391">
    <property type="term" value="F:P-type sodium:potassium-exchanging transporter activity"/>
    <property type="evidence" value="ECO:0007669"/>
    <property type="project" value="TreeGrafter"/>
</dbReference>
<dbReference type="SFLD" id="SFLDS00003">
    <property type="entry name" value="Haloacid_Dehalogenase"/>
    <property type="match status" value="1"/>
</dbReference>
<organism evidence="13 14">
    <name type="scientific">Thauera humireducens</name>
    <dbReference type="NCBI Taxonomy" id="1134435"/>
    <lineage>
        <taxon>Bacteria</taxon>
        <taxon>Pseudomonadati</taxon>
        <taxon>Pseudomonadota</taxon>
        <taxon>Betaproteobacteria</taxon>
        <taxon>Rhodocyclales</taxon>
        <taxon>Zoogloeaceae</taxon>
        <taxon>Thauera</taxon>
    </lineage>
</organism>
<dbReference type="SMART" id="SM00831">
    <property type="entry name" value="Cation_ATPase_N"/>
    <property type="match status" value="1"/>
</dbReference>
<reference evidence="14" key="1">
    <citation type="submission" date="2016-03" db="EMBL/GenBank/DDBJ databases">
        <authorList>
            <person name="Ma C."/>
            <person name="Zhou S."/>
            <person name="Yang G."/>
        </authorList>
    </citation>
    <scope>NUCLEOTIDE SEQUENCE [LARGE SCALE GENOMIC DNA]</scope>
    <source>
        <strain evidence="14">SgZ-1</strain>
    </source>
</reference>
<dbReference type="InterPro" id="IPR004014">
    <property type="entry name" value="ATPase_P-typ_cation-transptr_N"/>
</dbReference>
<feature type="transmembrane region" description="Helical" evidence="11">
    <location>
        <begin position="641"/>
        <end position="662"/>
    </location>
</feature>
<evidence type="ECO:0000256" key="4">
    <source>
        <dbReference type="ARBA" id="ARBA00022692"/>
    </source>
</evidence>
<dbReference type="SUPFAM" id="SSF56784">
    <property type="entry name" value="HAD-like"/>
    <property type="match status" value="1"/>
</dbReference>
<dbReference type="GO" id="GO:1902600">
    <property type="term" value="P:proton transmembrane transport"/>
    <property type="evidence" value="ECO:0007669"/>
    <property type="project" value="TreeGrafter"/>
</dbReference>
<evidence type="ECO:0000259" key="12">
    <source>
        <dbReference type="SMART" id="SM00831"/>
    </source>
</evidence>
<feature type="transmembrane region" description="Helical" evidence="11">
    <location>
        <begin position="269"/>
        <end position="288"/>
    </location>
</feature>
<feature type="transmembrane region" description="Helical" evidence="11">
    <location>
        <begin position="69"/>
        <end position="85"/>
    </location>
</feature>
<dbReference type="InterPro" id="IPR059000">
    <property type="entry name" value="ATPase_P-type_domA"/>
</dbReference>
<dbReference type="InterPro" id="IPR050510">
    <property type="entry name" value="Cation_transp_ATPase_P-type"/>
</dbReference>
<evidence type="ECO:0000256" key="7">
    <source>
        <dbReference type="ARBA" id="ARBA00022842"/>
    </source>
</evidence>
<dbReference type="STRING" id="1134435.AC731_005905"/>
<evidence type="ECO:0000256" key="3">
    <source>
        <dbReference type="ARBA" id="ARBA00022553"/>
    </source>
</evidence>
<dbReference type="PANTHER" id="PTHR43294:SF20">
    <property type="entry name" value="P-TYPE ATPASE"/>
    <property type="match status" value="1"/>
</dbReference>
<comment type="subcellular location">
    <subcellularLocation>
        <location evidence="1">Endomembrane system</location>
        <topology evidence="1">Multi-pass membrane protein</topology>
    </subcellularLocation>
</comment>
<feature type="transmembrane region" description="Helical" evidence="11">
    <location>
        <begin position="784"/>
        <end position="803"/>
    </location>
</feature>
<dbReference type="GO" id="GO:0005524">
    <property type="term" value="F:ATP binding"/>
    <property type="evidence" value="ECO:0007669"/>
    <property type="project" value="UniProtKB-KW"/>
</dbReference>
<evidence type="ECO:0000256" key="9">
    <source>
        <dbReference type="ARBA" id="ARBA00022989"/>
    </source>
</evidence>
<feature type="transmembrane region" description="Helical" evidence="11">
    <location>
        <begin position="815"/>
        <end position="838"/>
    </location>
</feature>
<feature type="transmembrane region" description="Helical" evidence="11">
    <location>
        <begin position="748"/>
        <end position="764"/>
    </location>
</feature>
<dbReference type="InterPro" id="IPR001757">
    <property type="entry name" value="P_typ_ATPase"/>
</dbReference>
<keyword evidence="10 11" id="KW-0472">Membrane</keyword>
<dbReference type="Pfam" id="PF00122">
    <property type="entry name" value="E1-E2_ATPase"/>
    <property type="match status" value="1"/>
</dbReference>
<evidence type="ECO:0000256" key="8">
    <source>
        <dbReference type="ARBA" id="ARBA00022967"/>
    </source>
</evidence>
<dbReference type="InterPro" id="IPR023298">
    <property type="entry name" value="ATPase_P-typ_TM_dom_sf"/>
</dbReference>
<evidence type="ECO:0000313" key="13">
    <source>
        <dbReference type="EMBL" id="AMO36511.1"/>
    </source>
</evidence>
<dbReference type="RefSeq" id="WP_048704009.1">
    <property type="nucleotide sequence ID" value="NZ_CP014646.1"/>
</dbReference>
<dbReference type="InterPro" id="IPR023214">
    <property type="entry name" value="HAD_sf"/>
</dbReference>
<keyword evidence="3" id="KW-0597">Phosphoprotein</keyword>
<keyword evidence="14" id="KW-1185">Reference proteome</keyword>
<dbReference type="SFLD" id="SFLDF00027">
    <property type="entry name" value="p-type_atpase"/>
    <property type="match status" value="1"/>
</dbReference>
<dbReference type="EMBL" id="CP014646">
    <property type="protein sequence ID" value="AMO36511.1"/>
    <property type="molecule type" value="Genomic_DNA"/>
</dbReference>
<dbReference type="Proteomes" id="UP000036902">
    <property type="component" value="Chromosome"/>
</dbReference>
<evidence type="ECO:0000256" key="1">
    <source>
        <dbReference type="ARBA" id="ARBA00004127"/>
    </source>
</evidence>
<dbReference type="GO" id="GO:1990573">
    <property type="term" value="P:potassium ion import across plasma membrane"/>
    <property type="evidence" value="ECO:0007669"/>
    <property type="project" value="TreeGrafter"/>
</dbReference>
<evidence type="ECO:0000256" key="2">
    <source>
        <dbReference type="ARBA" id="ARBA00005675"/>
    </source>
</evidence>
<dbReference type="Gene3D" id="3.40.1110.10">
    <property type="entry name" value="Calcium-transporting ATPase, cytoplasmic domain N"/>
    <property type="match status" value="2"/>
</dbReference>
<dbReference type="GO" id="GO:0012505">
    <property type="term" value="C:endomembrane system"/>
    <property type="evidence" value="ECO:0007669"/>
    <property type="project" value="UniProtKB-SubCell"/>
</dbReference>
<feature type="transmembrane region" description="Helical" evidence="11">
    <location>
        <begin position="709"/>
        <end position="736"/>
    </location>
</feature>
<gene>
    <name evidence="13" type="ORF">AC731_005905</name>
</gene>
<dbReference type="SUPFAM" id="SSF81653">
    <property type="entry name" value="Calcium ATPase, transduction domain A"/>
    <property type="match status" value="1"/>
</dbReference>
<dbReference type="Pfam" id="PF00690">
    <property type="entry name" value="Cation_ATPase_N"/>
    <property type="match status" value="1"/>
</dbReference>
<dbReference type="SUPFAM" id="SSF81660">
    <property type="entry name" value="Metal cation-transporting ATPase, ATP-binding domain N"/>
    <property type="match status" value="1"/>
</dbReference>
<dbReference type="InterPro" id="IPR023299">
    <property type="entry name" value="ATPase_P-typ_cyto_dom_N"/>
</dbReference>
<dbReference type="GO" id="GO:0036376">
    <property type="term" value="P:sodium ion export across plasma membrane"/>
    <property type="evidence" value="ECO:0007669"/>
    <property type="project" value="TreeGrafter"/>
</dbReference>
<dbReference type="InterPro" id="IPR044492">
    <property type="entry name" value="P_typ_ATPase_HD_dom"/>
</dbReference>
<dbReference type="Pfam" id="PF00702">
    <property type="entry name" value="Hydrolase"/>
    <property type="match status" value="1"/>
</dbReference>
<evidence type="ECO:0000256" key="5">
    <source>
        <dbReference type="ARBA" id="ARBA00022741"/>
    </source>
</evidence>
<keyword evidence="7" id="KW-0460">Magnesium</keyword>
<dbReference type="GO" id="GO:0005886">
    <property type="term" value="C:plasma membrane"/>
    <property type="evidence" value="ECO:0007669"/>
    <property type="project" value="TreeGrafter"/>
</dbReference>
<dbReference type="PROSITE" id="PS00154">
    <property type="entry name" value="ATPASE_E1_E2"/>
    <property type="match status" value="1"/>
</dbReference>
<keyword evidence="6" id="KW-0067">ATP-binding</keyword>
<name>A0A127K3G8_9RHOO</name>
<dbReference type="Gene3D" id="2.70.150.10">
    <property type="entry name" value="Calcium-transporting ATPase, cytoplasmic transduction domain A"/>
    <property type="match status" value="1"/>
</dbReference>
<comment type="similarity">
    <text evidence="2">Belongs to the cation transport ATPase (P-type) (TC 3.A.3) family. Type IIA subfamily.</text>
</comment>
<sequence>MNSAGRASPSGLSAEQAARQLALDGPNELPRPPRRTGWHILLEVAREPMFQLLATAVAIYFILGDRAEASVLLAFLGVIVAITLVQERRTERVLEALRDMTSPRALVWRDGVPDRIAGRELVRGDLIELAEGDRVPADARLLSANDLAVDESLLSGESLPVAKTASAATDGTSPITSNHVFAGTMVVAGRALAEVTATGARSEIGRIGTVLGSIEAESTPLHRQTRQLVRWFSVLGLVVSVAVGLLFFITQGDWLGATLAGITMAMSMLPQEFLLILTVFMAMGAWRLSQHRVLTRRAATIEALGAATVLCTDKTGTLTQNQMRVETLVRFTPERPVRWQAGEGDLDERFQPLLRHGVLACEETPFDPMERAFHMLARSALAPLAERPVLVHEYGLSPELPVMAHVWRMAGQPDQTVAAKGAPESIVRLCSLPEALRAQVLDEAGTLAERGMRVLAVASASFRGTEWPATQQGFDFRLLGLVALADPLRDTVPRAVQECRRAGIRVLMITGDHPGTACAIARQAGIDGDAGLLLGEEVARLDDAALQHAVTTTTVFARVAPQQKLRIVQALKANGAVVAMTGDGVNDAPSLKAAHIGIAMGGRGTDVAREASSLVLLDDDFGTLVQAVRLGRRIYDNLVKASRFVFAVHVPIAGLTLIPMLVGWPLMFTPMHIAFLEIVIDPVCSIVFEAEDEEPDLMERMPRDPSAPLFSPWMIAQSLLQGCVILLLVGGFYGWLLHDGLADDTTRASAFIALIASNIALILANRSLRGSIRAVFQRGNRALWGIILTILTLLSAVLLVAPVRRLFGFALPDLTLIGCALGVGAVTLMTLLAQQGLLAAVSHSRGSRATGP</sequence>
<evidence type="ECO:0000313" key="14">
    <source>
        <dbReference type="Proteomes" id="UP000036902"/>
    </source>
</evidence>
<dbReference type="KEGG" id="thu:AC731_005905"/>
<dbReference type="Pfam" id="PF00689">
    <property type="entry name" value="Cation_ATPase_C"/>
    <property type="match status" value="1"/>
</dbReference>
<dbReference type="Gene3D" id="3.40.50.1000">
    <property type="entry name" value="HAD superfamily/HAD-like"/>
    <property type="match status" value="2"/>
</dbReference>
<dbReference type="PRINTS" id="PR00120">
    <property type="entry name" value="HATPASE"/>
</dbReference>
<protein>
    <submittedName>
        <fullName evidence="13">ATPase</fullName>
    </submittedName>
</protein>
<keyword evidence="4 11" id="KW-0812">Transmembrane</keyword>
<dbReference type="InterPro" id="IPR036412">
    <property type="entry name" value="HAD-like_sf"/>
</dbReference>
<evidence type="ECO:0000256" key="11">
    <source>
        <dbReference type="SAM" id="Phobius"/>
    </source>
</evidence>
<dbReference type="SFLD" id="SFLDG00002">
    <property type="entry name" value="C1.7:_P-type_atpase_like"/>
    <property type="match status" value="1"/>
</dbReference>
<dbReference type="InterPro" id="IPR008250">
    <property type="entry name" value="ATPase_P-typ_transduc_dom_A_sf"/>
</dbReference>
<proteinExistence type="inferred from homology"/>
<feature type="transmembrane region" description="Helical" evidence="11">
    <location>
        <begin position="228"/>
        <end position="249"/>
    </location>
</feature>
<dbReference type="Gene3D" id="1.20.1110.10">
    <property type="entry name" value="Calcium-transporting ATPase, transmembrane domain"/>
    <property type="match status" value="2"/>
</dbReference>
<dbReference type="PANTHER" id="PTHR43294">
    <property type="entry name" value="SODIUM/POTASSIUM-TRANSPORTING ATPASE SUBUNIT ALPHA"/>
    <property type="match status" value="1"/>
</dbReference>
<dbReference type="InterPro" id="IPR018303">
    <property type="entry name" value="ATPase_P-typ_P_site"/>
</dbReference>
<dbReference type="InterPro" id="IPR006068">
    <property type="entry name" value="ATPase_P-typ_cation-transptr_C"/>
</dbReference>
<dbReference type="AlphaFoldDB" id="A0A127K3G8"/>
<dbReference type="GO" id="GO:0006883">
    <property type="term" value="P:intracellular sodium ion homeostasis"/>
    <property type="evidence" value="ECO:0007669"/>
    <property type="project" value="TreeGrafter"/>
</dbReference>
<evidence type="ECO:0000256" key="6">
    <source>
        <dbReference type="ARBA" id="ARBA00022840"/>
    </source>
</evidence>
<dbReference type="PRINTS" id="PR00119">
    <property type="entry name" value="CATATPASE"/>
</dbReference>
<dbReference type="GO" id="GO:0030007">
    <property type="term" value="P:intracellular potassium ion homeostasis"/>
    <property type="evidence" value="ECO:0007669"/>
    <property type="project" value="TreeGrafter"/>
</dbReference>